<dbReference type="PANTHER" id="PTHR13154">
    <property type="entry name" value="POLYADENYLATE-BINDING PROTEIN-INTERACTING PROTEIN 2"/>
    <property type="match status" value="1"/>
</dbReference>
<evidence type="ECO:0000256" key="1">
    <source>
        <dbReference type="ARBA" id="ARBA00006858"/>
    </source>
</evidence>
<dbReference type="EMBL" id="QBIY01011125">
    <property type="protein sequence ID" value="RXN35417.1"/>
    <property type="molecule type" value="Genomic_DNA"/>
</dbReference>
<comment type="caution">
    <text evidence="5">The sequence shown here is derived from an EMBL/GenBank/DDBJ whole genome shotgun (WGS) entry which is preliminary data.</text>
</comment>
<keyword evidence="3" id="KW-0810">Translation regulation</keyword>
<comment type="similarity">
    <text evidence="1">Belongs to the PAIP2 family.</text>
</comment>
<protein>
    <submittedName>
        <fullName evidence="5">Polyadenylate-binding-interacting 2B-like isoform X2</fullName>
    </submittedName>
</protein>
<dbReference type="Proteomes" id="UP000290572">
    <property type="component" value="Unassembled WGS sequence"/>
</dbReference>
<evidence type="ECO:0000256" key="2">
    <source>
        <dbReference type="ARBA" id="ARBA00022843"/>
    </source>
</evidence>
<dbReference type="GO" id="GO:0045947">
    <property type="term" value="P:negative regulation of translational initiation"/>
    <property type="evidence" value="ECO:0007669"/>
    <property type="project" value="InterPro"/>
</dbReference>
<accession>A0A498NVB5</accession>
<evidence type="ECO:0000313" key="6">
    <source>
        <dbReference type="Proteomes" id="UP000290572"/>
    </source>
</evidence>
<keyword evidence="6" id="KW-1185">Reference proteome</keyword>
<dbReference type="Pfam" id="PF07145">
    <property type="entry name" value="PAM2"/>
    <property type="match status" value="1"/>
</dbReference>
<keyword evidence="2" id="KW-0832">Ubl conjugation</keyword>
<dbReference type="GO" id="GO:0005737">
    <property type="term" value="C:cytoplasm"/>
    <property type="evidence" value="ECO:0007669"/>
    <property type="project" value="TreeGrafter"/>
</dbReference>
<dbReference type="InterPro" id="IPR040396">
    <property type="entry name" value="PAIP2-like"/>
</dbReference>
<name>A0A498NVB5_LABRO</name>
<organism evidence="5 6">
    <name type="scientific">Labeo rohita</name>
    <name type="common">Indian major carp</name>
    <name type="synonym">Cyprinus rohita</name>
    <dbReference type="NCBI Taxonomy" id="84645"/>
    <lineage>
        <taxon>Eukaryota</taxon>
        <taxon>Metazoa</taxon>
        <taxon>Chordata</taxon>
        <taxon>Craniata</taxon>
        <taxon>Vertebrata</taxon>
        <taxon>Euteleostomi</taxon>
        <taxon>Actinopterygii</taxon>
        <taxon>Neopterygii</taxon>
        <taxon>Teleostei</taxon>
        <taxon>Ostariophysi</taxon>
        <taxon>Cypriniformes</taxon>
        <taxon>Cyprinidae</taxon>
        <taxon>Labeoninae</taxon>
        <taxon>Labeonini</taxon>
        <taxon>Labeo</taxon>
    </lineage>
</organism>
<reference evidence="5 6" key="1">
    <citation type="submission" date="2018-03" db="EMBL/GenBank/DDBJ databases">
        <title>Draft genome sequence of Rohu Carp (Labeo rohita).</title>
        <authorList>
            <person name="Das P."/>
            <person name="Kushwaha B."/>
            <person name="Joshi C.G."/>
            <person name="Kumar D."/>
            <person name="Nagpure N.S."/>
            <person name="Sahoo L."/>
            <person name="Das S.P."/>
            <person name="Bit A."/>
            <person name="Patnaik S."/>
            <person name="Meher P.K."/>
            <person name="Jayasankar P."/>
            <person name="Koringa P.G."/>
            <person name="Patel N.V."/>
            <person name="Hinsu A.T."/>
            <person name="Kumar R."/>
            <person name="Pandey M."/>
            <person name="Agarwal S."/>
            <person name="Srivastava S."/>
            <person name="Singh M."/>
            <person name="Iquebal M.A."/>
            <person name="Jaiswal S."/>
            <person name="Angadi U.B."/>
            <person name="Kumar N."/>
            <person name="Raza M."/>
            <person name="Shah T.M."/>
            <person name="Rai A."/>
            <person name="Jena J.K."/>
        </authorList>
    </citation>
    <scope>NUCLEOTIDE SEQUENCE [LARGE SCALE GENOMIC DNA]</scope>
    <source>
        <strain evidence="5">DASCIFA01</strain>
        <tissue evidence="5">Testis</tissue>
    </source>
</reference>
<dbReference type="GO" id="GO:0000900">
    <property type="term" value="F:mRNA regulatory element binding translation repressor activity"/>
    <property type="evidence" value="ECO:0007669"/>
    <property type="project" value="InterPro"/>
</dbReference>
<proteinExistence type="inferred from homology"/>
<dbReference type="AlphaFoldDB" id="A0A498NVB5"/>
<feature type="region of interest" description="Disordered" evidence="4">
    <location>
        <begin position="1"/>
        <end position="41"/>
    </location>
</feature>
<evidence type="ECO:0000256" key="4">
    <source>
        <dbReference type="SAM" id="MobiDB-lite"/>
    </source>
</evidence>
<evidence type="ECO:0000256" key="3">
    <source>
        <dbReference type="ARBA" id="ARBA00022845"/>
    </source>
</evidence>
<dbReference type="InterPro" id="IPR009818">
    <property type="entry name" value="PAM2_motif"/>
</dbReference>
<dbReference type="PANTHER" id="PTHR13154:SF5">
    <property type="entry name" value="POLYADENYLATE-BINDING PROTEIN-INTERACTING PROTEIN 2B"/>
    <property type="match status" value="1"/>
</dbReference>
<evidence type="ECO:0000313" key="5">
    <source>
        <dbReference type="EMBL" id="RXN35417.1"/>
    </source>
</evidence>
<gene>
    <name evidence="5" type="ORF">ROHU_014209</name>
</gene>
<sequence length="131" mass="14839">MPEPAEMNGADIGKMSGSGVPGSEGKDPVANGHAENESNPFAEYMWMENEEEYNRQVEEELLEQEFLERCFQEMLDEEDQDWFIPERDLPSVGQIQQQLNGLSVSDGNAEEILRKSILNPEAKEFVPGVKY</sequence>
<dbReference type="STRING" id="84645.A0A498NVB5"/>